<organism evidence="1 2">
    <name type="scientific">Sulfurimonas aquatica</name>
    <dbReference type="NCBI Taxonomy" id="2672570"/>
    <lineage>
        <taxon>Bacteria</taxon>
        <taxon>Pseudomonadati</taxon>
        <taxon>Campylobacterota</taxon>
        <taxon>Epsilonproteobacteria</taxon>
        <taxon>Campylobacterales</taxon>
        <taxon>Sulfurimonadaceae</taxon>
        <taxon>Sulfurimonas</taxon>
    </lineage>
</organism>
<dbReference type="Proteomes" id="UP000671852">
    <property type="component" value="Chromosome"/>
</dbReference>
<dbReference type="InterPro" id="IPR000944">
    <property type="entry name" value="Tscrpt_reg_Rrf2"/>
</dbReference>
<dbReference type="Gene3D" id="1.10.10.10">
    <property type="entry name" value="Winged helix-like DNA-binding domain superfamily/Winged helix DNA-binding domain"/>
    <property type="match status" value="1"/>
</dbReference>
<dbReference type="GO" id="GO:0005829">
    <property type="term" value="C:cytosol"/>
    <property type="evidence" value="ECO:0007669"/>
    <property type="project" value="TreeGrafter"/>
</dbReference>
<dbReference type="KEGG" id="saqt:GJV85_10110"/>
<dbReference type="AlphaFoldDB" id="A0A975B1F1"/>
<name>A0A975B1F1_9BACT</name>
<dbReference type="Pfam" id="PF02082">
    <property type="entry name" value="Rrf2"/>
    <property type="match status" value="1"/>
</dbReference>
<dbReference type="InterPro" id="IPR036388">
    <property type="entry name" value="WH-like_DNA-bd_sf"/>
</dbReference>
<dbReference type="PANTHER" id="PTHR33221">
    <property type="entry name" value="WINGED HELIX-TURN-HELIX TRANSCRIPTIONAL REGULATOR, RRF2 FAMILY"/>
    <property type="match status" value="1"/>
</dbReference>
<sequence>MVGVSTKGVYAIAAMHALYHAPKSRLMQIKEIAAVTQISHGYLEQILSTLKKDGFVTSVRGANGGYKLSCEAKDIVVLDILESVEGQFFLPHENSGASVILESFWVDAQSKVREVFNIKLSDLDQSFQTYFYEI</sequence>
<dbReference type="GO" id="GO:0003700">
    <property type="term" value="F:DNA-binding transcription factor activity"/>
    <property type="evidence" value="ECO:0007669"/>
    <property type="project" value="TreeGrafter"/>
</dbReference>
<accession>A0A975B1F1</accession>
<evidence type="ECO:0000313" key="1">
    <source>
        <dbReference type="EMBL" id="QSZ42447.1"/>
    </source>
</evidence>
<keyword evidence="2" id="KW-1185">Reference proteome</keyword>
<reference evidence="1" key="2">
    <citation type="submission" date="2021-04" db="EMBL/GenBank/DDBJ databases">
        <title>Isolation and characterization of a novel species of the genus Sulfurimonas.</title>
        <authorList>
            <person name="Fukui M."/>
        </authorList>
    </citation>
    <scope>NUCLEOTIDE SEQUENCE</scope>
    <source>
        <strain evidence="1">H1576</strain>
    </source>
</reference>
<reference evidence="1" key="1">
    <citation type="submission" date="2019-11" db="EMBL/GenBank/DDBJ databases">
        <authorList>
            <person name="Kojima H."/>
        </authorList>
    </citation>
    <scope>NUCLEOTIDE SEQUENCE</scope>
    <source>
        <strain evidence="1">H1576</strain>
    </source>
</reference>
<dbReference type="EMBL" id="CP046072">
    <property type="protein sequence ID" value="QSZ42447.1"/>
    <property type="molecule type" value="Genomic_DNA"/>
</dbReference>
<dbReference type="PANTHER" id="PTHR33221:SF15">
    <property type="entry name" value="HTH-TYPE TRANSCRIPTIONAL REGULATOR YWGB-RELATED"/>
    <property type="match status" value="1"/>
</dbReference>
<evidence type="ECO:0000313" key="2">
    <source>
        <dbReference type="Proteomes" id="UP000671852"/>
    </source>
</evidence>
<dbReference type="NCBIfam" id="TIGR00738">
    <property type="entry name" value="rrf2_super"/>
    <property type="match status" value="1"/>
</dbReference>
<protein>
    <submittedName>
        <fullName evidence="1">Rrf2 family transcriptional regulator</fullName>
    </submittedName>
</protein>
<proteinExistence type="predicted"/>
<dbReference type="PROSITE" id="PS51197">
    <property type="entry name" value="HTH_RRF2_2"/>
    <property type="match status" value="1"/>
</dbReference>
<dbReference type="RefSeq" id="WP_207561263.1">
    <property type="nucleotide sequence ID" value="NZ_CP046072.1"/>
</dbReference>
<dbReference type="InterPro" id="IPR036390">
    <property type="entry name" value="WH_DNA-bd_sf"/>
</dbReference>
<dbReference type="SUPFAM" id="SSF46785">
    <property type="entry name" value="Winged helix' DNA-binding domain"/>
    <property type="match status" value="1"/>
</dbReference>
<gene>
    <name evidence="1" type="ORF">GJV85_10110</name>
</gene>